<dbReference type="GO" id="GO:0000012">
    <property type="term" value="P:single strand break repair"/>
    <property type="evidence" value="ECO:0007669"/>
    <property type="project" value="TreeGrafter"/>
</dbReference>
<feature type="compositionally biased region" description="Basic and acidic residues" evidence="1">
    <location>
        <begin position="182"/>
        <end position="197"/>
    </location>
</feature>
<dbReference type="GO" id="GO:0003697">
    <property type="term" value="F:single-stranded DNA binding"/>
    <property type="evidence" value="ECO:0007669"/>
    <property type="project" value="TreeGrafter"/>
</dbReference>
<feature type="region of interest" description="Disordered" evidence="1">
    <location>
        <begin position="182"/>
        <end position="261"/>
    </location>
</feature>
<dbReference type="AlphaFoldDB" id="A0A1C7MLR1"/>
<evidence type="ECO:0000256" key="1">
    <source>
        <dbReference type="SAM" id="MobiDB-lite"/>
    </source>
</evidence>
<dbReference type="GO" id="GO:0030983">
    <property type="term" value="F:mismatched DNA binding"/>
    <property type="evidence" value="ECO:0007669"/>
    <property type="project" value="TreeGrafter"/>
</dbReference>
<name>A0A1C7MLR1_GRIFR</name>
<feature type="domain" description="Aprataxin C2HE/C2H2/C2HC zinc finger" evidence="2">
    <location>
        <begin position="122"/>
        <end position="187"/>
    </location>
</feature>
<proteinExistence type="predicted"/>
<dbReference type="OrthoDB" id="3512845at2759"/>
<dbReference type="STRING" id="5627.A0A1C7MLR1"/>
<dbReference type="OMA" id="KSHIQSC"/>
<evidence type="ECO:0000313" key="4">
    <source>
        <dbReference type="Proteomes" id="UP000092993"/>
    </source>
</evidence>
<dbReference type="InterPro" id="IPR036265">
    <property type="entry name" value="HIT-like_sf"/>
</dbReference>
<dbReference type="GO" id="GO:0003725">
    <property type="term" value="F:double-stranded RNA binding"/>
    <property type="evidence" value="ECO:0007669"/>
    <property type="project" value="TreeGrafter"/>
</dbReference>
<feature type="compositionally biased region" description="Basic and acidic residues" evidence="1">
    <location>
        <begin position="212"/>
        <end position="227"/>
    </location>
</feature>
<dbReference type="Gene3D" id="3.30.428.10">
    <property type="entry name" value="HIT-like"/>
    <property type="match status" value="1"/>
</dbReference>
<sequence>MYHAATTITIFDAFPKSIFHFLVSELMNLRTLLKCDKARILEVLDNLRAEGRSMKSQIEEEMLKRYGFKWGVWMGFHSVQSMECAFLPLTSEYIHLHVLSADLCSPAMKVKKHFNSFRPGLGFFLPIDDVISWFDDDVDPSYRDMMIALKPSRYEPYLKEDMQCWRCNEVFKTMPKLKEHLQQEWDKEASSEKAKMERKLKRKHVEGDPASNEDKVEETLPAKKRATDPSGVEPDSKQQLTEPDTKPPSSEADKSSPYDIL</sequence>
<gene>
    <name evidence="3" type="primary">APTX</name>
    <name evidence="3" type="ORF">A0H81_04282</name>
</gene>
<dbReference type="PANTHER" id="PTHR12486:SF4">
    <property type="entry name" value="APRATAXIN"/>
    <property type="match status" value="1"/>
</dbReference>
<dbReference type="EMBL" id="LUGG01000004">
    <property type="protein sequence ID" value="OBZ75934.1"/>
    <property type="molecule type" value="Genomic_DNA"/>
</dbReference>
<reference evidence="3 4" key="1">
    <citation type="submission" date="2016-03" db="EMBL/GenBank/DDBJ databases">
        <title>Whole genome sequencing of Grifola frondosa 9006-11.</title>
        <authorList>
            <person name="Min B."/>
            <person name="Park H."/>
            <person name="Kim J.-G."/>
            <person name="Cho H."/>
            <person name="Oh Y.-L."/>
            <person name="Kong W.-S."/>
            <person name="Choi I.-G."/>
        </authorList>
    </citation>
    <scope>NUCLEOTIDE SEQUENCE [LARGE SCALE GENOMIC DNA]</scope>
    <source>
        <strain evidence="3 4">9006-11</strain>
    </source>
</reference>
<evidence type="ECO:0000313" key="3">
    <source>
        <dbReference type="EMBL" id="OBZ75934.1"/>
    </source>
</evidence>
<dbReference type="GO" id="GO:0033699">
    <property type="term" value="F:DNA 5'-adenosine monophosphate hydrolase activity"/>
    <property type="evidence" value="ECO:0007669"/>
    <property type="project" value="TreeGrafter"/>
</dbReference>
<dbReference type="PANTHER" id="PTHR12486">
    <property type="entry name" value="APRATAXIN-RELATED"/>
    <property type="match status" value="1"/>
</dbReference>
<comment type="caution">
    <text evidence="3">The sequence shown here is derived from an EMBL/GenBank/DDBJ whole genome shotgun (WGS) entry which is preliminary data.</text>
</comment>
<dbReference type="SUPFAM" id="SSF54197">
    <property type="entry name" value="HIT-like"/>
    <property type="match status" value="1"/>
</dbReference>
<dbReference type="GO" id="GO:1990165">
    <property type="term" value="F:single-strand break-containing DNA binding"/>
    <property type="evidence" value="ECO:0007669"/>
    <property type="project" value="TreeGrafter"/>
</dbReference>
<feature type="compositionally biased region" description="Basic and acidic residues" evidence="1">
    <location>
        <begin position="251"/>
        <end position="261"/>
    </location>
</feature>
<dbReference type="Proteomes" id="UP000092993">
    <property type="component" value="Unassembled WGS sequence"/>
</dbReference>
<keyword evidence="4" id="KW-1185">Reference proteome</keyword>
<accession>A0A1C7MLR1</accession>
<protein>
    <submittedName>
        <fullName evidence="3">Aprataxin</fullName>
    </submittedName>
</protein>
<dbReference type="GO" id="GO:0005634">
    <property type="term" value="C:nucleus"/>
    <property type="evidence" value="ECO:0007669"/>
    <property type="project" value="TreeGrafter"/>
</dbReference>
<dbReference type="InterPro" id="IPR032566">
    <property type="entry name" value="Znf-C2HE"/>
</dbReference>
<evidence type="ECO:0000259" key="2">
    <source>
        <dbReference type="Pfam" id="PF16278"/>
    </source>
</evidence>
<organism evidence="3 4">
    <name type="scientific">Grifola frondosa</name>
    <name type="common">Maitake</name>
    <name type="synonym">Polyporus frondosus</name>
    <dbReference type="NCBI Taxonomy" id="5627"/>
    <lineage>
        <taxon>Eukaryota</taxon>
        <taxon>Fungi</taxon>
        <taxon>Dikarya</taxon>
        <taxon>Basidiomycota</taxon>
        <taxon>Agaricomycotina</taxon>
        <taxon>Agaricomycetes</taxon>
        <taxon>Polyporales</taxon>
        <taxon>Grifolaceae</taxon>
        <taxon>Grifola</taxon>
    </lineage>
</organism>
<dbReference type="Pfam" id="PF16278">
    <property type="entry name" value="zf-C2HE"/>
    <property type="match status" value="1"/>
</dbReference>